<dbReference type="Proteomes" id="UP000247152">
    <property type="component" value="Unassembled WGS sequence"/>
</dbReference>
<evidence type="ECO:0000313" key="5">
    <source>
        <dbReference type="Proteomes" id="UP000287374"/>
    </source>
</evidence>
<feature type="region of interest" description="Disordered" evidence="1">
    <location>
        <begin position="804"/>
        <end position="834"/>
    </location>
</feature>
<gene>
    <name evidence="2" type="ORF">DGG96_11135</name>
    <name evidence="3" type="ORF">ELY20_11035</name>
</gene>
<dbReference type="RefSeq" id="WP_110142733.1">
    <property type="nucleotide sequence ID" value="NZ_QHJG01000016.1"/>
</dbReference>
<dbReference type="Proteomes" id="UP000287374">
    <property type="component" value="Unassembled WGS sequence"/>
</dbReference>
<dbReference type="OrthoDB" id="5653259at2"/>
<dbReference type="EMBL" id="QHJG01000016">
    <property type="protein sequence ID" value="PWY55650.1"/>
    <property type="molecule type" value="Genomic_DNA"/>
</dbReference>
<dbReference type="EMBL" id="RZGX01000014">
    <property type="protein sequence ID" value="RUR21756.1"/>
    <property type="molecule type" value="Genomic_DNA"/>
</dbReference>
<protein>
    <submittedName>
        <fullName evidence="3">Ankyrin repeat domain-containing protein</fullName>
    </submittedName>
</protein>
<sequence>MSREITQVINEYKAFLLQRKQDIETSFRLLNSVDETDDEPSSSNVSASESEDSSSTDSLREDEEGVTTSESEESSTNSLQDDEEYQFITKQIEMLESCYDSKNQIMVISEQTGYPYYHEDVNGLWLYQIEKFLYHMGQAAKKGVKQLSISQECPSHNHLWDFIENNQDLSVLTIDSEFFDGTFLESDYFFRALQTAPNLYYIQVFVGEDENPPDMEVVKEKLIARMPERPFIFSWGHSGECTTLIKKANSSDIFCTNEDEYASNEQTFDEEALNEEQFIQRLSAKETFGLPLLFQALNEKIIGEFCDETLDLSDATIIEEQEYDSWGLLDYAVLYDDVLSTRFLLHRGFDPSRTNSANVSPLELAAEQASLPVLNALFDLSPSESYLSSEKLPLLRSKNIQGQTLLTIAAGKGRMEAVQFFLQYDISLGQDIKLQQEAIDSAWKNQHFDLVLYLLKHNFPFPNNFSLSQAQSSKALNAFAAKRQLLHDQIQQGDLRSIEHCTFAGEQIGYCFNIENTSALDTALSSKQYKIYAYLKTKGFKGRESENLQQRINDLNEHEKTALNKALVRYFNKPSDTSVYYLLSRSRTMQRESIYFNTIRFMYEQLVNSPGIAPFLSVIEHYKGTIDIIFDFNQVNTVDLDVTSYSSTEGRCCYEEGRIFIAAKLDQQELLGNIAHEIVHLAIQILFKNECKPYRCDTIDVNYRQITEACSRLDLKAIDKIISLAFTAYQPSNWDAELIVRVPHILAKYGDESGLLLLQTQVPELLNYYNQVLIPACNAFTERSINLNADRQVMESRRNTNPHFFWENSPAASSSSGSRELRASSSSPSSFVTK</sequence>
<dbReference type="InterPro" id="IPR036770">
    <property type="entry name" value="Ankyrin_rpt-contain_sf"/>
</dbReference>
<name>A0A317U5K0_9GAMM</name>
<dbReference type="Gene3D" id="1.25.40.20">
    <property type="entry name" value="Ankyrin repeat-containing domain"/>
    <property type="match status" value="1"/>
</dbReference>
<organism evidence="2 4">
    <name type="scientific">Legionella qingyii</name>
    <dbReference type="NCBI Taxonomy" id="2184757"/>
    <lineage>
        <taxon>Bacteria</taxon>
        <taxon>Pseudomonadati</taxon>
        <taxon>Pseudomonadota</taxon>
        <taxon>Gammaproteobacteria</taxon>
        <taxon>Legionellales</taxon>
        <taxon>Legionellaceae</taxon>
        <taxon>Legionella</taxon>
    </lineage>
</organism>
<evidence type="ECO:0000313" key="4">
    <source>
        <dbReference type="Proteomes" id="UP000247152"/>
    </source>
</evidence>
<feature type="compositionally biased region" description="Low complexity" evidence="1">
    <location>
        <begin position="809"/>
        <end position="834"/>
    </location>
</feature>
<feature type="compositionally biased region" description="Acidic residues" evidence="1">
    <location>
        <begin position="49"/>
        <end position="73"/>
    </location>
</feature>
<reference evidence="2 4" key="1">
    <citation type="submission" date="2018-05" db="EMBL/GenBank/DDBJ databases">
        <title>Legionella qingyii sp.nov., whole genome shotgun sequence.</title>
        <authorList>
            <person name="Wu H."/>
            <person name="Zhu Q."/>
            <person name="Hu C."/>
        </authorList>
    </citation>
    <scope>NUCLEOTIDE SEQUENCE [LARGE SCALE GENOMIC DNA]</scope>
    <source>
        <strain evidence="2 4">HEB18</strain>
    </source>
</reference>
<reference evidence="3 5" key="2">
    <citation type="submission" date="2018-12" db="EMBL/GenBank/DDBJ databases">
        <title>Legionella sp,whole genome shotgun sequence.</title>
        <authorList>
            <person name="Wu H."/>
        </authorList>
    </citation>
    <scope>NUCLEOTIDE SEQUENCE [LARGE SCALE GENOMIC DNA]</scope>
    <source>
        <strain evidence="5">km489</strain>
        <strain evidence="3">Km489</strain>
    </source>
</reference>
<keyword evidence="5" id="KW-1185">Reference proteome</keyword>
<evidence type="ECO:0000313" key="3">
    <source>
        <dbReference type="EMBL" id="RUR21756.1"/>
    </source>
</evidence>
<evidence type="ECO:0000313" key="2">
    <source>
        <dbReference type="EMBL" id="PWY55650.1"/>
    </source>
</evidence>
<accession>A0A317U5K0</accession>
<proteinExistence type="predicted"/>
<dbReference type="SUPFAM" id="SSF48403">
    <property type="entry name" value="Ankyrin repeat"/>
    <property type="match status" value="1"/>
</dbReference>
<evidence type="ECO:0000256" key="1">
    <source>
        <dbReference type="SAM" id="MobiDB-lite"/>
    </source>
</evidence>
<feature type="region of interest" description="Disordered" evidence="1">
    <location>
        <begin position="31"/>
        <end position="83"/>
    </location>
</feature>
<dbReference type="AlphaFoldDB" id="A0A317U5K0"/>
<comment type="caution">
    <text evidence="2">The sequence shown here is derived from an EMBL/GenBank/DDBJ whole genome shotgun (WGS) entry which is preliminary data.</text>
</comment>